<proteinExistence type="predicted"/>
<comment type="caution">
    <text evidence="2">The sequence shown here is derived from an EMBL/GenBank/DDBJ whole genome shotgun (WGS) entry which is preliminary data.</text>
</comment>
<name>A0AAD5LHS0_9CRUS</name>
<keyword evidence="1" id="KW-0472">Membrane</keyword>
<keyword evidence="3" id="KW-1185">Reference proteome</keyword>
<keyword evidence="1" id="KW-0812">Transmembrane</keyword>
<evidence type="ECO:0000313" key="2">
    <source>
        <dbReference type="EMBL" id="KAI9557943.1"/>
    </source>
</evidence>
<evidence type="ECO:0000256" key="1">
    <source>
        <dbReference type="SAM" id="Phobius"/>
    </source>
</evidence>
<protein>
    <submittedName>
        <fullName evidence="2">Uncharacterized protein</fullName>
    </submittedName>
</protein>
<dbReference type="EMBL" id="WJBH02000005">
    <property type="protein sequence ID" value="KAI9557943.1"/>
    <property type="molecule type" value="Genomic_DNA"/>
</dbReference>
<dbReference type="AlphaFoldDB" id="A0AAD5LHS0"/>
<keyword evidence="1" id="KW-1133">Transmembrane helix</keyword>
<gene>
    <name evidence="2" type="ORF">GHT06_014695</name>
</gene>
<sequence length="69" mass="7618">MVSAKCQEANRFRTCKKIISLASTVRGYCPKTKSRPKQHTSTRAGGAAVLWCLVVYLTYPTSAKSQQIP</sequence>
<evidence type="ECO:0000313" key="3">
    <source>
        <dbReference type="Proteomes" id="UP000820818"/>
    </source>
</evidence>
<accession>A0AAD5LHS0</accession>
<feature type="transmembrane region" description="Helical" evidence="1">
    <location>
        <begin position="41"/>
        <end position="59"/>
    </location>
</feature>
<dbReference type="Proteomes" id="UP000820818">
    <property type="component" value="Linkage Group LG5"/>
</dbReference>
<reference evidence="2 3" key="1">
    <citation type="submission" date="2022-05" db="EMBL/GenBank/DDBJ databases">
        <title>A multi-omics perspective on studying reproductive biology in Daphnia sinensis.</title>
        <authorList>
            <person name="Jia J."/>
        </authorList>
    </citation>
    <scope>NUCLEOTIDE SEQUENCE [LARGE SCALE GENOMIC DNA]</scope>
    <source>
        <strain evidence="2 3">WSL</strain>
    </source>
</reference>
<organism evidence="2 3">
    <name type="scientific">Daphnia sinensis</name>
    <dbReference type="NCBI Taxonomy" id="1820382"/>
    <lineage>
        <taxon>Eukaryota</taxon>
        <taxon>Metazoa</taxon>
        <taxon>Ecdysozoa</taxon>
        <taxon>Arthropoda</taxon>
        <taxon>Crustacea</taxon>
        <taxon>Branchiopoda</taxon>
        <taxon>Diplostraca</taxon>
        <taxon>Cladocera</taxon>
        <taxon>Anomopoda</taxon>
        <taxon>Daphniidae</taxon>
        <taxon>Daphnia</taxon>
        <taxon>Daphnia similis group</taxon>
    </lineage>
</organism>